<accession>A0AAD4Z2J1</accession>
<feature type="region of interest" description="Disordered" evidence="1">
    <location>
        <begin position="641"/>
        <end position="685"/>
    </location>
</feature>
<evidence type="ECO:0000259" key="2">
    <source>
        <dbReference type="SMART" id="SM01054"/>
    </source>
</evidence>
<dbReference type="Pfam" id="PF07839">
    <property type="entry name" value="CaM_binding"/>
    <property type="match status" value="1"/>
</dbReference>
<feature type="compositionally biased region" description="Low complexity" evidence="1">
    <location>
        <begin position="779"/>
        <end position="789"/>
    </location>
</feature>
<feature type="compositionally biased region" description="Basic and acidic residues" evidence="1">
    <location>
        <begin position="1031"/>
        <end position="1046"/>
    </location>
</feature>
<gene>
    <name evidence="3" type="ORF">L3X38_029542</name>
</gene>
<feature type="region of interest" description="Disordered" evidence="1">
    <location>
        <begin position="381"/>
        <end position="431"/>
    </location>
</feature>
<feature type="domain" description="Calmodulin-binding" evidence="2">
    <location>
        <begin position="1002"/>
        <end position="1118"/>
    </location>
</feature>
<feature type="region of interest" description="Disordered" evidence="1">
    <location>
        <begin position="728"/>
        <end position="749"/>
    </location>
</feature>
<evidence type="ECO:0000313" key="3">
    <source>
        <dbReference type="EMBL" id="KAI5330144.1"/>
    </source>
</evidence>
<feature type="compositionally biased region" description="Low complexity" evidence="1">
    <location>
        <begin position="838"/>
        <end position="860"/>
    </location>
</feature>
<evidence type="ECO:0000313" key="4">
    <source>
        <dbReference type="Proteomes" id="UP001054821"/>
    </source>
</evidence>
<sequence length="1131" mass="123640">MEVENVGIPVILQDLDLNGDKARRNSIPVIPQELEPNDGDVRRNSISVIPQETNSNVGDIRRNSIPEIPQEMEPKGGNVRGDFNLVIPQEIEANGGGDSRRSSIGKVDLPPDIKRNSIPVIPQEMESNGDDRNSIAGIPQEIKPSGSDIKRNYIPVIPHEMETKGGDVRMNSIESVDPPDVIIRNSIFMIPQGMEFNGSDASRSSVAVIPQEIEPNGIGIRRNSIPVISQEMEPKGDIKRNYIPAIPHEMETKGGDVRMNSIESVDPPDVIIRNSISMIPQGMEFNGSDASRSSVAVIPQEIEPNGIGIRRNSIPVISPEMEPKGGDIRRNYLLVIPLETEPNGDNIRKNRPNIGVKIQSRYLRARTGSCHDYCKYGVRNPSQENAPTAMPKSDTATGSAGQNLKATNSADTERKKMPATSPKPSLDSDTQKLDYSVVTEKKVISTTARKSYPESGTWKLNNSVVTEKKVLSLTKKEIISSKKVLSSREIDVCTEDLVDLKVKDDQLEPSSLPGSVLSLNNLEGIATIIPKSSPDSEIQTSVVTEKRVSSSFNDIEASSEDSLGSKLKAEQLEPSSLPGSVLSLSNSKCPKPSPDTETLKLDHSVVTEKRVLPLKKKEKVYSKKVSTKVKEIDACTEGSLSRVKPEQLEPSSLPGKGSHNQGKSGSRKVKEILEGSSSRGNRKISSRTLRTSVLVEKKMLGPGTVSLTSVHLVKRVSNVNTGSCEKVKVSSHLKDQNNPGEVEPEGSCNKDMPEKILYVIESNTENSTVELTPNDINAPKLLSPSPLKVKSLKQARKGIGSTRSPPSSEKTKLKRTANGGYGRSPAPLCPDNKGLRRSTLASLSSSSPASSSMSISPSQSTHKKERGATSQHNTMNTDNQIVNLKAERKTRPRRSGVLSSDSKNSLARKLKFRRGRVVDLKPENNTPRRLKFRKVRLARDTQNRRSGIKGEINGRKEVDDNQSNGTAIRRGTIGREEVDDSQSNGAGIKRGSIGRKDVDDSESNDAGTEKGSTGRKEVDDSQSNGAKIKREKVVMKNQERDLEGSRRKSFRRKYGRAGMLNGTDTSPEKVVLRHQDVKGRKDVQKLFNNVIKETASRLVESRKSKVKALVGAFETVISLQDARPSTVEDAC</sequence>
<dbReference type="Proteomes" id="UP001054821">
    <property type="component" value="Chromosome 5"/>
</dbReference>
<dbReference type="AlphaFoldDB" id="A0AAD4Z2J1"/>
<dbReference type="SMART" id="SM01054">
    <property type="entry name" value="CaM_binding"/>
    <property type="match status" value="1"/>
</dbReference>
<dbReference type="PANTHER" id="PTHR33349:SF41">
    <property type="entry name" value="EMB|CAB62594.1"/>
    <property type="match status" value="1"/>
</dbReference>
<feature type="compositionally biased region" description="Low complexity" evidence="1">
    <location>
        <begin position="572"/>
        <end position="587"/>
    </location>
</feature>
<feature type="region of interest" description="Disordered" evidence="1">
    <location>
        <begin position="569"/>
        <end position="598"/>
    </location>
</feature>
<comment type="caution">
    <text evidence="3">The sequence shown here is derived from an EMBL/GenBank/DDBJ whole genome shotgun (WGS) entry which is preliminary data.</text>
</comment>
<dbReference type="EMBL" id="JAJFAZ020000005">
    <property type="protein sequence ID" value="KAI5330144.1"/>
    <property type="molecule type" value="Genomic_DNA"/>
</dbReference>
<feature type="compositionally biased region" description="Polar residues" evidence="1">
    <location>
        <begin position="868"/>
        <end position="882"/>
    </location>
</feature>
<evidence type="ECO:0000256" key="1">
    <source>
        <dbReference type="SAM" id="MobiDB-lite"/>
    </source>
</evidence>
<feature type="compositionally biased region" description="Basic residues" evidence="1">
    <location>
        <begin position="906"/>
        <end position="915"/>
    </location>
</feature>
<reference evidence="3 4" key="1">
    <citation type="journal article" date="2022" name="G3 (Bethesda)">
        <title>Whole-genome sequence and methylome profiling of the almond [Prunus dulcis (Mill.) D.A. Webb] cultivar 'Nonpareil'.</title>
        <authorList>
            <person name="D'Amico-Willman K.M."/>
            <person name="Ouma W.Z."/>
            <person name="Meulia T."/>
            <person name="Sideli G.M."/>
            <person name="Gradziel T.M."/>
            <person name="Fresnedo-Ramirez J."/>
        </authorList>
    </citation>
    <scope>NUCLEOTIDE SEQUENCE [LARGE SCALE GENOMIC DNA]</scope>
    <source>
        <strain evidence="3">Clone GOH B32 T37-40</strain>
    </source>
</reference>
<feature type="region of interest" description="Disordered" evidence="1">
    <location>
        <begin position="770"/>
        <end position="1050"/>
    </location>
</feature>
<protein>
    <recommendedName>
        <fullName evidence="2">Calmodulin-binding domain-containing protein</fullName>
    </recommendedName>
</protein>
<dbReference type="PANTHER" id="PTHR33349">
    <property type="entry name" value="EMB|CAB62594.1"/>
    <property type="match status" value="1"/>
</dbReference>
<proteinExistence type="predicted"/>
<keyword evidence="4" id="KW-1185">Reference proteome</keyword>
<feature type="compositionally biased region" description="Polar residues" evidence="1">
    <location>
        <begin position="394"/>
        <end position="410"/>
    </location>
</feature>
<name>A0AAD4Z2J1_PRUDU</name>
<dbReference type="GO" id="GO:0005516">
    <property type="term" value="F:calmodulin binding"/>
    <property type="evidence" value="ECO:0007669"/>
    <property type="project" value="InterPro"/>
</dbReference>
<feature type="region of interest" description="Disordered" evidence="1">
    <location>
        <begin position="92"/>
        <end position="150"/>
    </location>
</feature>
<dbReference type="InterPro" id="IPR012417">
    <property type="entry name" value="CaM-bd_dom_pln"/>
</dbReference>
<organism evidence="3 4">
    <name type="scientific">Prunus dulcis</name>
    <name type="common">Almond</name>
    <name type="synonym">Amygdalus dulcis</name>
    <dbReference type="NCBI Taxonomy" id="3755"/>
    <lineage>
        <taxon>Eukaryota</taxon>
        <taxon>Viridiplantae</taxon>
        <taxon>Streptophyta</taxon>
        <taxon>Embryophyta</taxon>
        <taxon>Tracheophyta</taxon>
        <taxon>Spermatophyta</taxon>
        <taxon>Magnoliopsida</taxon>
        <taxon>eudicotyledons</taxon>
        <taxon>Gunneridae</taxon>
        <taxon>Pentapetalae</taxon>
        <taxon>rosids</taxon>
        <taxon>fabids</taxon>
        <taxon>Rosales</taxon>
        <taxon>Rosaceae</taxon>
        <taxon>Amygdaloideae</taxon>
        <taxon>Amygdaleae</taxon>
        <taxon>Prunus</taxon>
    </lineage>
</organism>